<organism evidence="2 3">
    <name type="scientific">Candidatus Phytoplasma phoenicium</name>
    <dbReference type="NCBI Taxonomy" id="198422"/>
    <lineage>
        <taxon>Bacteria</taxon>
        <taxon>Bacillati</taxon>
        <taxon>Mycoplasmatota</taxon>
        <taxon>Mollicutes</taxon>
        <taxon>Acholeplasmatales</taxon>
        <taxon>Acholeplasmataceae</taxon>
        <taxon>Candidatus Phytoplasma</taxon>
        <taxon>16SrIX (Pigeon pea witches'-broom group)</taxon>
    </lineage>
</organism>
<evidence type="ECO:0000313" key="2">
    <source>
        <dbReference type="EMBL" id="PQP79859.1"/>
    </source>
</evidence>
<reference evidence="2 3" key="1">
    <citation type="submission" date="2018-02" db="EMBL/GenBank/DDBJ databases">
        <title>Metagenomics reveals mixed infection of spiroplasma and phytoplasma in chicory.</title>
        <authorList>
            <person name="Polano C."/>
            <person name="Moruzzi S."/>
            <person name="Ermacora P."/>
            <person name="Ferrini F."/>
            <person name="Martini M."/>
            <person name="Firrao G."/>
        </authorList>
    </citation>
    <scope>NUCLEOTIDE SEQUENCE [LARGE SCALE GENOMIC DNA]</scope>
    <source>
        <strain evidence="2 3">ChiP</strain>
    </source>
</reference>
<protein>
    <submittedName>
        <fullName evidence="2">Uncharacterized protein</fullName>
    </submittedName>
</protein>
<name>A0A2S8NV99_9MOLU</name>
<proteinExistence type="predicted"/>
<dbReference type="AlphaFoldDB" id="A0A2S8NV99"/>
<comment type="caution">
    <text evidence="2">The sequence shown here is derived from an EMBL/GenBank/DDBJ whole genome shotgun (WGS) entry which is preliminary data.</text>
</comment>
<accession>A0A2S8NV99</accession>
<feature type="region of interest" description="Disordered" evidence="1">
    <location>
        <begin position="34"/>
        <end position="53"/>
    </location>
</feature>
<evidence type="ECO:0000313" key="3">
    <source>
        <dbReference type="Proteomes" id="UP000238672"/>
    </source>
</evidence>
<evidence type="ECO:0000256" key="1">
    <source>
        <dbReference type="SAM" id="MobiDB-lite"/>
    </source>
</evidence>
<dbReference type="EMBL" id="PUUG01000011">
    <property type="protein sequence ID" value="PQP79859.1"/>
    <property type="molecule type" value="Genomic_DNA"/>
</dbReference>
<keyword evidence="3" id="KW-1185">Reference proteome</keyword>
<sequence>MFRNIFFVSKKNHNISPKNFNSISHSSLELISDSDKINEKQQTQKESTNNNEEKSIIFLKKVENKQIKNKPKSKELSFPRERQELVAKLLTKGEKTYKNKKLSALEKQKKFIS</sequence>
<gene>
    <name evidence="2" type="ORF">C6B37_00780</name>
</gene>
<dbReference type="Proteomes" id="UP000238672">
    <property type="component" value="Unassembled WGS sequence"/>
</dbReference>
<feature type="compositionally biased region" description="Basic and acidic residues" evidence="1">
    <location>
        <begin position="34"/>
        <end position="43"/>
    </location>
</feature>